<evidence type="ECO:0008006" key="9">
    <source>
        <dbReference type="Google" id="ProtNLM"/>
    </source>
</evidence>
<feature type="transmembrane region" description="Helical" evidence="6">
    <location>
        <begin position="92"/>
        <end position="115"/>
    </location>
</feature>
<dbReference type="PANTHER" id="PTHR11040:SF203">
    <property type="entry name" value="FI18611P1-RELATED"/>
    <property type="match status" value="1"/>
</dbReference>
<feature type="region of interest" description="Disordered" evidence="5">
    <location>
        <begin position="430"/>
        <end position="449"/>
    </location>
</feature>
<feature type="compositionally biased region" description="Basic and acidic residues" evidence="5">
    <location>
        <begin position="433"/>
        <end position="443"/>
    </location>
</feature>
<evidence type="ECO:0000256" key="1">
    <source>
        <dbReference type="ARBA" id="ARBA00004141"/>
    </source>
</evidence>
<dbReference type="GO" id="GO:0071577">
    <property type="term" value="P:zinc ion transmembrane transport"/>
    <property type="evidence" value="ECO:0000318"/>
    <property type="project" value="GO_Central"/>
</dbReference>
<dbReference type="STRING" id="7070.A0A139WLF5"/>
<evidence type="ECO:0000256" key="4">
    <source>
        <dbReference type="ARBA" id="ARBA00023136"/>
    </source>
</evidence>
<evidence type="ECO:0000256" key="5">
    <source>
        <dbReference type="SAM" id="MobiDB-lite"/>
    </source>
</evidence>
<name>A0A139WLF5_TRICA</name>
<keyword evidence="2 6" id="KW-0812">Transmembrane</keyword>
<feature type="transmembrane region" description="Helical" evidence="6">
    <location>
        <begin position="548"/>
        <end position="570"/>
    </location>
</feature>
<reference evidence="7 8" key="1">
    <citation type="journal article" date="2008" name="Nature">
        <title>The genome of the model beetle and pest Tribolium castaneum.</title>
        <authorList>
            <consortium name="Tribolium Genome Sequencing Consortium"/>
            <person name="Richards S."/>
            <person name="Gibbs R.A."/>
            <person name="Weinstock G.M."/>
            <person name="Brown S.J."/>
            <person name="Denell R."/>
            <person name="Beeman R.W."/>
            <person name="Gibbs R."/>
            <person name="Beeman R.W."/>
            <person name="Brown S.J."/>
            <person name="Bucher G."/>
            <person name="Friedrich M."/>
            <person name="Grimmelikhuijzen C.J."/>
            <person name="Klingler M."/>
            <person name="Lorenzen M."/>
            <person name="Richards S."/>
            <person name="Roth S."/>
            <person name="Schroder R."/>
            <person name="Tautz D."/>
            <person name="Zdobnov E.M."/>
            <person name="Muzny D."/>
            <person name="Gibbs R.A."/>
            <person name="Weinstock G.M."/>
            <person name="Attaway T."/>
            <person name="Bell S."/>
            <person name="Buhay C.J."/>
            <person name="Chandrabose M.N."/>
            <person name="Chavez D."/>
            <person name="Clerk-Blankenburg K.P."/>
            <person name="Cree A."/>
            <person name="Dao M."/>
            <person name="Davis C."/>
            <person name="Chacko J."/>
            <person name="Dinh H."/>
            <person name="Dugan-Rocha S."/>
            <person name="Fowler G."/>
            <person name="Garner T.T."/>
            <person name="Garnes J."/>
            <person name="Gnirke A."/>
            <person name="Hawes A."/>
            <person name="Hernandez J."/>
            <person name="Hines S."/>
            <person name="Holder M."/>
            <person name="Hume J."/>
            <person name="Jhangiani S.N."/>
            <person name="Joshi V."/>
            <person name="Khan Z.M."/>
            <person name="Jackson L."/>
            <person name="Kovar C."/>
            <person name="Kowis A."/>
            <person name="Lee S."/>
            <person name="Lewis L.R."/>
            <person name="Margolis J."/>
            <person name="Morgan M."/>
            <person name="Nazareth L.V."/>
            <person name="Nguyen N."/>
            <person name="Okwuonu G."/>
            <person name="Parker D."/>
            <person name="Richards S."/>
            <person name="Ruiz S.J."/>
            <person name="Santibanez J."/>
            <person name="Savard J."/>
            <person name="Scherer S.E."/>
            <person name="Schneider B."/>
            <person name="Sodergren E."/>
            <person name="Tautz D."/>
            <person name="Vattahil S."/>
            <person name="Villasana D."/>
            <person name="White C.S."/>
            <person name="Wright R."/>
            <person name="Park Y."/>
            <person name="Beeman R.W."/>
            <person name="Lord J."/>
            <person name="Oppert B."/>
            <person name="Lorenzen M."/>
            <person name="Brown S."/>
            <person name="Wang L."/>
            <person name="Savard J."/>
            <person name="Tautz D."/>
            <person name="Richards S."/>
            <person name="Weinstock G."/>
            <person name="Gibbs R.A."/>
            <person name="Liu Y."/>
            <person name="Worley K."/>
            <person name="Weinstock G."/>
            <person name="Elsik C.G."/>
            <person name="Reese J.T."/>
            <person name="Elhaik E."/>
            <person name="Landan G."/>
            <person name="Graur D."/>
            <person name="Arensburger P."/>
            <person name="Atkinson P."/>
            <person name="Beeman R.W."/>
            <person name="Beidler J."/>
            <person name="Brown S.J."/>
            <person name="Demuth J.P."/>
            <person name="Drury D.W."/>
            <person name="Du Y.Z."/>
            <person name="Fujiwara H."/>
            <person name="Lorenzen M."/>
            <person name="Maselli V."/>
            <person name="Osanai M."/>
            <person name="Park Y."/>
            <person name="Robertson H.M."/>
            <person name="Tu Z."/>
            <person name="Wang J.J."/>
            <person name="Wang S."/>
            <person name="Richards S."/>
            <person name="Song H."/>
            <person name="Zhang L."/>
            <person name="Sodergren E."/>
            <person name="Werner D."/>
            <person name="Stanke M."/>
            <person name="Morgenstern B."/>
            <person name="Solovyev V."/>
            <person name="Kosarev P."/>
            <person name="Brown G."/>
            <person name="Chen H.C."/>
            <person name="Ermolaeva O."/>
            <person name="Hlavina W."/>
            <person name="Kapustin Y."/>
            <person name="Kiryutin B."/>
            <person name="Kitts P."/>
            <person name="Maglott D."/>
            <person name="Pruitt K."/>
            <person name="Sapojnikov V."/>
            <person name="Souvorov A."/>
            <person name="Mackey A.J."/>
            <person name="Waterhouse R.M."/>
            <person name="Wyder S."/>
            <person name="Zdobnov E.M."/>
            <person name="Zdobnov E.M."/>
            <person name="Wyder S."/>
            <person name="Kriventseva E.V."/>
            <person name="Kadowaki T."/>
            <person name="Bork P."/>
            <person name="Aranda M."/>
            <person name="Bao R."/>
            <person name="Beermann A."/>
            <person name="Berns N."/>
            <person name="Bolognesi R."/>
            <person name="Bonneton F."/>
            <person name="Bopp D."/>
            <person name="Brown S.J."/>
            <person name="Bucher G."/>
            <person name="Butts T."/>
            <person name="Chaumot A."/>
            <person name="Denell R.E."/>
            <person name="Ferrier D.E."/>
            <person name="Friedrich M."/>
            <person name="Gordon C.M."/>
            <person name="Jindra M."/>
            <person name="Klingler M."/>
            <person name="Lan Q."/>
            <person name="Lattorff H.M."/>
            <person name="Laudet V."/>
            <person name="von Levetsow C."/>
            <person name="Liu Z."/>
            <person name="Lutz R."/>
            <person name="Lynch J.A."/>
            <person name="da Fonseca R.N."/>
            <person name="Posnien N."/>
            <person name="Reuter R."/>
            <person name="Roth S."/>
            <person name="Savard J."/>
            <person name="Schinko J.B."/>
            <person name="Schmitt C."/>
            <person name="Schoppmeier M."/>
            <person name="Schroder R."/>
            <person name="Shippy T.D."/>
            <person name="Simonnet F."/>
            <person name="Marques-Souza H."/>
            <person name="Tautz D."/>
            <person name="Tomoyasu Y."/>
            <person name="Trauner J."/>
            <person name="Van der Zee M."/>
            <person name="Vervoort M."/>
            <person name="Wittkopp N."/>
            <person name="Wimmer E.A."/>
            <person name="Yang X."/>
            <person name="Jones A.K."/>
            <person name="Sattelle D.B."/>
            <person name="Ebert P.R."/>
            <person name="Nelson D."/>
            <person name="Scott J.G."/>
            <person name="Beeman R.W."/>
            <person name="Muthukrishnan S."/>
            <person name="Kramer K.J."/>
            <person name="Arakane Y."/>
            <person name="Beeman R.W."/>
            <person name="Zhu Q."/>
            <person name="Hogenkamp D."/>
            <person name="Dixit R."/>
            <person name="Oppert B."/>
            <person name="Jiang H."/>
            <person name="Zou Z."/>
            <person name="Marshall J."/>
            <person name="Elpidina E."/>
            <person name="Vinokurov K."/>
            <person name="Oppert C."/>
            <person name="Zou Z."/>
            <person name="Evans J."/>
            <person name="Lu Z."/>
            <person name="Zhao P."/>
            <person name="Sumathipala N."/>
            <person name="Altincicek B."/>
            <person name="Vilcinskas A."/>
            <person name="Williams M."/>
            <person name="Hultmark D."/>
            <person name="Hetru C."/>
            <person name="Jiang H."/>
            <person name="Grimmelikhuijzen C.J."/>
            <person name="Hauser F."/>
            <person name="Cazzamali G."/>
            <person name="Williamson M."/>
            <person name="Park Y."/>
            <person name="Li B."/>
            <person name="Tanaka Y."/>
            <person name="Predel R."/>
            <person name="Neupert S."/>
            <person name="Schachtner J."/>
            <person name="Verleyen P."/>
            <person name="Raible F."/>
            <person name="Bork P."/>
            <person name="Friedrich M."/>
            <person name="Walden K.K."/>
            <person name="Robertson H.M."/>
            <person name="Angeli S."/>
            <person name="Foret S."/>
            <person name="Bucher G."/>
            <person name="Schuetz S."/>
            <person name="Maleszka R."/>
            <person name="Wimmer E.A."/>
            <person name="Beeman R.W."/>
            <person name="Lorenzen M."/>
            <person name="Tomoyasu Y."/>
            <person name="Miller S.C."/>
            <person name="Grossmann D."/>
            <person name="Bucher G."/>
        </authorList>
    </citation>
    <scope>NUCLEOTIDE SEQUENCE [LARGE SCALE GENOMIC DNA]</scope>
    <source>
        <strain evidence="7 8">Georgia GA2</strain>
    </source>
</reference>
<dbReference type="AlphaFoldDB" id="A0A139WLF5"/>
<sequence>MSSTGEGNDTVTAKAVAMGVLFAASMTLGTIPIKLSEWFDWKSGTKNSVYVQMLLSLGGGVLLCTTFLHLLPEVIEGIENQESFTKYQVLPVAEFLMCAGFFVMYFVEECVHFYLHQREQNFHIKSARSSISVSRGQLDSKSDEDLVPPSDVVIPEQGYQQYHHHIDHSHVDHSHMVIEDTTIISIRGFLVVLALSVHELFEGLSVGLESSSSNVWYMFGAVSAHKLVIAFCIGIELVTSGMKTMLVVIYVFVFAVVSPLGIGIGIAVTEESESSTTVVSVILQGLASGTLLYQQPDQFSASTSAMTSDKTITAKSVAMCVLFTASLTLGTLPILLSRIFRWSSDAQQNPYVRKLLCLGGGVLLCTTFMHLLPEVSERIEKIDSIPTKDVHYAELLMCAGFFTMYFVEECVHACLHHHHHKDESVLARTLSVRRGDKDPEKSKTNSARTTVEGPITVCVEDKKHMHDHSHGHSHFVPDTEDSTMVTIRGLFVVLALSVHELFEGLAVGLESSSQNVWYMFGAVSAHKLVIAFCIGVELVSSGLRTAVVILYVFIFAVVSPLGIGMGIVISTEGQSATELPSVFLQGIASGTLLYVVFFEILSSERKGGLGQFLSVIVGFLIMLTIKIFED</sequence>
<protein>
    <recommendedName>
        <fullName evidence="9">Zinc transporter ZIP1-like Protein</fullName>
    </recommendedName>
</protein>
<dbReference type="FunCoup" id="A0A139WLF5">
    <property type="interactions" value="306"/>
</dbReference>
<evidence type="ECO:0000313" key="7">
    <source>
        <dbReference type="EMBL" id="KYB28661.1"/>
    </source>
</evidence>
<comment type="subcellular location">
    <subcellularLocation>
        <location evidence="1">Membrane</location>
        <topology evidence="1">Multi-pass membrane protein</topology>
    </subcellularLocation>
</comment>
<gene>
    <name evidence="7" type="primary">AUGUSTUS-3.0.2_32396</name>
    <name evidence="7" type="ORF">TcasGA2_TC032396</name>
</gene>
<dbReference type="Proteomes" id="UP000007266">
    <property type="component" value="Linkage group 3"/>
</dbReference>
<evidence type="ECO:0000256" key="2">
    <source>
        <dbReference type="ARBA" id="ARBA00022692"/>
    </source>
</evidence>
<feature type="transmembrane region" description="Helical" evidence="6">
    <location>
        <begin position="515"/>
        <end position="536"/>
    </location>
</feature>
<reference evidence="7 8" key="2">
    <citation type="journal article" date="2010" name="Nucleic Acids Res.">
        <title>BeetleBase in 2010: revisions to provide comprehensive genomic information for Tribolium castaneum.</title>
        <authorList>
            <person name="Kim H.S."/>
            <person name="Murphy T."/>
            <person name="Xia J."/>
            <person name="Caragea D."/>
            <person name="Park Y."/>
            <person name="Beeman R.W."/>
            <person name="Lorenzen M.D."/>
            <person name="Butcher S."/>
            <person name="Manak J.R."/>
            <person name="Brown S.J."/>
        </authorList>
    </citation>
    <scope>GENOME REANNOTATION</scope>
    <source>
        <strain evidence="7 8">Georgia GA2</strain>
    </source>
</reference>
<dbReference type="GO" id="GO:0005886">
    <property type="term" value="C:plasma membrane"/>
    <property type="evidence" value="ECO:0000318"/>
    <property type="project" value="GO_Central"/>
</dbReference>
<keyword evidence="3 6" id="KW-1133">Transmembrane helix</keyword>
<feature type="transmembrane region" description="Helical" evidence="6">
    <location>
        <begin position="608"/>
        <end position="628"/>
    </location>
</feature>
<evidence type="ECO:0000313" key="8">
    <source>
        <dbReference type="Proteomes" id="UP000007266"/>
    </source>
</evidence>
<organism evidence="7 8">
    <name type="scientific">Tribolium castaneum</name>
    <name type="common">Red flour beetle</name>
    <dbReference type="NCBI Taxonomy" id="7070"/>
    <lineage>
        <taxon>Eukaryota</taxon>
        <taxon>Metazoa</taxon>
        <taxon>Ecdysozoa</taxon>
        <taxon>Arthropoda</taxon>
        <taxon>Hexapoda</taxon>
        <taxon>Insecta</taxon>
        <taxon>Pterygota</taxon>
        <taxon>Neoptera</taxon>
        <taxon>Endopterygota</taxon>
        <taxon>Coleoptera</taxon>
        <taxon>Polyphaga</taxon>
        <taxon>Cucujiformia</taxon>
        <taxon>Tenebrionidae</taxon>
        <taxon>Tenebrionidae incertae sedis</taxon>
        <taxon>Tribolium</taxon>
    </lineage>
</organism>
<feature type="transmembrane region" description="Helical" evidence="6">
    <location>
        <begin position="54"/>
        <end position="72"/>
    </location>
</feature>
<keyword evidence="8" id="KW-1185">Reference proteome</keyword>
<dbReference type="GO" id="GO:0005385">
    <property type="term" value="F:zinc ion transmembrane transporter activity"/>
    <property type="evidence" value="ECO:0000318"/>
    <property type="project" value="GO_Central"/>
</dbReference>
<proteinExistence type="predicted"/>
<evidence type="ECO:0000256" key="3">
    <source>
        <dbReference type="ARBA" id="ARBA00022989"/>
    </source>
</evidence>
<evidence type="ECO:0000256" key="6">
    <source>
        <dbReference type="SAM" id="Phobius"/>
    </source>
</evidence>
<dbReference type="PANTHER" id="PTHR11040">
    <property type="entry name" value="ZINC/IRON TRANSPORTER"/>
    <property type="match status" value="1"/>
</dbReference>
<dbReference type="EMBL" id="KQ971321">
    <property type="protein sequence ID" value="KYB28661.1"/>
    <property type="molecule type" value="Genomic_DNA"/>
</dbReference>
<keyword evidence="4 6" id="KW-0472">Membrane</keyword>
<feature type="transmembrane region" description="Helical" evidence="6">
    <location>
        <begin position="490"/>
        <end position="509"/>
    </location>
</feature>
<dbReference type="InterPro" id="IPR003689">
    <property type="entry name" value="ZIP"/>
</dbReference>
<feature type="transmembrane region" description="Helical" evidence="6">
    <location>
        <begin position="215"/>
        <end position="235"/>
    </location>
</feature>
<dbReference type="eggNOG" id="KOG1558">
    <property type="taxonomic scope" value="Eukaryota"/>
</dbReference>
<accession>A0A139WLF5</accession>
<feature type="transmembrane region" description="Helical" evidence="6">
    <location>
        <begin position="12"/>
        <end position="33"/>
    </location>
</feature>
<feature type="transmembrane region" description="Helical" evidence="6">
    <location>
        <begin position="314"/>
        <end position="336"/>
    </location>
</feature>
<feature type="transmembrane region" description="Helical" evidence="6">
    <location>
        <begin position="177"/>
        <end position="195"/>
    </location>
</feature>
<dbReference type="InParanoid" id="A0A139WLF5"/>
<feature type="transmembrane region" description="Helical" evidence="6">
    <location>
        <begin position="247"/>
        <end position="268"/>
    </location>
</feature>
<dbReference type="OMA" id="PPKDHHG"/>
<dbReference type="Pfam" id="PF02535">
    <property type="entry name" value="Zip"/>
    <property type="match status" value="2"/>
</dbReference>
<feature type="transmembrane region" description="Helical" evidence="6">
    <location>
        <begin position="582"/>
        <end position="601"/>
    </location>
</feature>